<keyword evidence="3 6" id="KW-0812">Transmembrane</keyword>
<evidence type="ECO:0000256" key="1">
    <source>
        <dbReference type="ARBA" id="ARBA00004141"/>
    </source>
</evidence>
<feature type="transmembrane region" description="Helical" evidence="6">
    <location>
        <begin position="275"/>
        <end position="297"/>
    </location>
</feature>
<sequence>MTAMHTRSPWYWVPSLYFAEGLPYVAVMILSLVMYKRMGISNTEVALYTSWLNLPWVIKPLWSPFIDLLRTKRWWIVLTQLLLGAGLAGIAFTIPTSHFFQTTLAVFWLVAFSSATHDIAADGFYMLGLTPHQQAFFVGIRSTFYRFATIAGQGLLIMLAGRLEEMTGRTSYAWSITFFTLAGCLLALWLYHSFVLPRPDQDRPSASHPKNAKGILTDFLLTFRSFFQKEQALTAILFMLLYRLPEAQLAKMGIPFLLDPMEQGGLGMTTAQIGFAQGTLGIVGLTLGGILGGIAVARHGLRHWLWPMVWAISLPDLVYVYLSYVQPDSLVLINSCIFVEQFGYGFGFTAYMLYLIYFANGSHKTSHYAICTAFMALGMMLPGMIAGWMQETLGYQLFFIWIMVCTLATFGVTALLKIDPEFGKK</sequence>
<feature type="transmembrane region" description="Helical" evidence="6">
    <location>
        <begin position="342"/>
        <end position="360"/>
    </location>
</feature>
<dbReference type="PANTHER" id="PTHR12778">
    <property type="entry name" value="SOLUTE CARRIER FAMILY 33 ACETYL-COA TRANSPORTER -RELATED"/>
    <property type="match status" value="1"/>
</dbReference>
<evidence type="ECO:0000256" key="5">
    <source>
        <dbReference type="ARBA" id="ARBA00023136"/>
    </source>
</evidence>
<dbReference type="Pfam" id="PF07690">
    <property type="entry name" value="MFS_1"/>
    <property type="match status" value="1"/>
</dbReference>
<evidence type="ECO:0000256" key="2">
    <source>
        <dbReference type="ARBA" id="ARBA00022448"/>
    </source>
</evidence>
<keyword evidence="8" id="KW-1185">Reference proteome</keyword>
<reference evidence="7 8" key="1">
    <citation type="journal article" date="2021" name="Sci. Rep.">
        <title>The distribution of antibiotic resistance genes in chicken gut microbiota commensals.</title>
        <authorList>
            <person name="Juricova H."/>
            <person name="Matiasovicova J."/>
            <person name="Kubasova T."/>
            <person name="Cejkova D."/>
            <person name="Rychlik I."/>
        </authorList>
    </citation>
    <scope>NUCLEOTIDE SEQUENCE [LARGE SCALE GENOMIC DNA]</scope>
    <source>
        <strain evidence="7 8">An801</strain>
    </source>
</reference>
<keyword evidence="5 6" id="KW-0472">Membrane</keyword>
<dbReference type="InterPro" id="IPR036259">
    <property type="entry name" value="MFS_trans_sf"/>
</dbReference>
<dbReference type="PANTHER" id="PTHR12778:SF10">
    <property type="entry name" value="MAJOR FACILITATOR SUPERFAMILY DOMAIN-CONTAINING PROTEIN 3"/>
    <property type="match status" value="1"/>
</dbReference>
<feature type="transmembrane region" description="Helical" evidence="6">
    <location>
        <begin position="304"/>
        <end position="322"/>
    </location>
</feature>
<protein>
    <submittedName>
        <fullName evidence="7">MFS transporter</fullName>
    </submittedName>
</protein>
<feature type="transmembrane region" description="Helical" evidence="6">
    <location>
        <begin position="395"/>
        <end position="416"/>
    </location>
</feature>
<evidence type="ECO:0000256" key="6">
    <source>
        <dbReference type="SAM" id="Phobius"/>
    </source>
</evidence>
<feature type="transmembrane region" description="Helical" evidence="6">
    <location>
        <begin position="74"/>
        <end position="94"/>
    </location>
</feature>
<organism evidence="7 8">
    <name type="scientific">Bacteroides mediterraneensis</name>
    <dbReference type="NCBI Taxonomy" id="1841856"/>
    <lineage>
        <taxon>Bacteria</taxon>
        <taxon>Pseudomonadati</taxon>
        <taxon>Bacteroidota</taxon>
        <taxon>Bacteroidia</taxon>
        <taxon>Bacteroidales</taxon>
        <taxon>Bacteroidaceae</taxon>
        <taxon>Bacteroides</taxon>
    </lineage>
</organism>
<dbReference type="EMBL" id="JACJJW010000032">
    <property type="protein sequence ID" value="MBM6759220.1"/>
    <property type="molecule type" value="Genomic_DNA"/>
</dbReference>
<evidence type="ECO:0000313" key="8">
    <source>
        <dbReference type="Proteomes" id="UP000703295"/>
    </source>
</evidence>
<dbReference type="InterPro" id="IPR004752">
    <property type="entry name" value="AmpG_permease/AT-1"/>
</dbReference>
<feature type="transmembrane region" description="Helical" evidence="6">
    <location>
        <begin position="367"/>
        <end position="389"/>
    </location>
</feature>
<comment type="caution">
    <text evidence="7">The sequence shown here is derived from an EMBL/GenBank/DDBJ whole genome shotgun (WGS) entry which is preliminary data.</text>
</comment>
<evidence type="ECO:0000313" key="7">
    <source>
        <dbReference type="EMBL" id="MBM6759220.1"/>
    </source>
</evidence>
<evidence type="ECO:0000256" key="4">
    <source>
        <dbReference type="ARBA" id="ARBA00022989"/>
    </source>
</evidence>
<feature type="transmembrane region" description="Helical" evidence="6">
    <location>
        <begin position="12"/>
        <end position="33"/>
    </location>
</feature>
<feature type="transmembrane region" description="Helical" evidence="6">
    <location>
        <begin position="172"/>
        <end position="191"/>
    </location>
</feature>
<name>A0ABS2EX35_9BACE</name>
<dbReference type="SUPFAM" id="SSF103473">
    <property type="entry name" value="MFS general substrate transporter"/>
    <property type="match status" value="1"/>
</dbReference>
<dbReference type="Gene3D" id="1.20.1250.20">
    <property type="entry name" value="MFS general substrate transporter like domains"/>
    <property type="match status" value="2"/>
</dbReference>
<keyword evidence="2" id="KW-0813">Transport</keyword>
<feature type="transmembrane region" description="Helical" evidence="6">
    <location>
        <begin position="143"/>
        <end position="160"/>
    </location>
</feature>
<dbReference type="InterPro" id="IPR011701">
    <property type="entry name" value="MFS"/>
</dbReference>
<gene>
    <name evidence="7" type="ORF">H6A31_11115</name>
</gene>
<evidence type="ECO:0000256" key="3">
    <source>
        <dbReference type="ARBA" id="ARBA00022692"/>
    </source>
</evidence>
<keyword evidence="4 6" id="KW-1133">Transmembrane helix</keyword>
<dbReference type="Proteomes" id="UP000703295">
    <property type="component" value="Unassembled WGS sequence"/>
</dbReference>
<comment type="subcellular location">
    <subcellularLocation>
        <location evidence="1">Membrane</location>
        <topology evidence="1">Multi-pass membrane protein</topology>
    </subcellularLocation>
</comment>
<accession>A0ABS2EX35</accession>
<proteinExistence type="predicted"/>